<sequence length="340" mass="36962">MPTRFWQYQPKSRFRDRDRGRFESWANRQSFQRLASDTLTERGIDPNLIPALGGQRPDMTLDPRVAGPQTDAQLSFSGGRPAKLDDPAAKASHMLYWRAGQIYRDGTDYETAVAQARAELPSIGKFEQESADQAFMDLVKENRQWAPGQDTRKVVETFWRDWGEASPYTRNRGRGWLMSEATPQERTAFIQTLSQIDPEGLSPEEMESTVKSVRAAVRSQTGLKVLGLTIDESTLIWAALFPEFTAGMLVGEAVARPIGREIGGEKGEEIAAMIGGLAGGVSVGKLSRFAVRAGGKAAVSRFAPEAAAEARGAGGFVPGGARAIPEAEVVMSYRGVGPPG</sequence>
<organism evidence="1">
    <name type="scientific">marine sediment metagenome</name>
    <dbReference type="NCBI Taxonomy" id="412755"/>
    <lineage>
        <taxon>unclassified sequences</taxon>
        <taxon>metagenomes</taxon>
        <taxon>ecological metagenomes</taxon>
    </lineage>
</organism>
<dbReference type="AlphaFoldDB" id="A0A0F9L619"/>
<evidence type="ECO:0000313" key="1">
    <source>
        <dbReference type="EMBL" id="KKM55740.1"/>
    </source>
</evidence>
<dbReference type="EMBL" id="LAZR01011881">
    <property type="protein sequence ID" value="KKM55740.1"/>
    <property type="molecule type" value="Genomic_DNA"/>
</dbReference>
<name>A0A0F9L619_9ZZZZ</name>
<feature type="non-terminal residue" evidence="1">
    <location>
        <position position="340"/>
    </location>
</feature>
<protein>
    <submittedName>
        <fullName evidence="1">Uncharacterized protein</fullName>
    </submittedName>
</protein>
<reference evidence="1" key="1">
    <citation type="journal article" date="2015" name="Nature">
        <title>Complex archaea that bridge the gap between prokaryotes and eukaryotes.</title>
        <authorList>
            <person name="Spang A."/>
            <person name="Saw J.H."/>
            <person name="Jorgensen S.L."/>
            <person name="Zaremba-Niedzwiedzka K."/>
            <person name="Martijn J."/>
            <person name="Lind A.E."/>
            <person name="van Eijk R."/>
            <person name="Schleper C."/>
            <person name="Guy L."/>
            <person name="Ettema T.J."/>
        </authorList>
    </citation>
    <scope>NUCLEOTIDE SEQUENCE</scope>
</reference>
<proteinExistence type="predicted"/>
<accession>A0A0F9L619</accession>
<comment type="caution">
    <text evidence="1">The sequence shown here is derived from an EMBL/GenBank/DDBJ whole genome shotgun (WGS) entry which is preliminary data.</text>
</comment>
<gene>
    <name evidence="1" type="ORF">LCGC14_1552380</name>
</gene>